<dbReference type="EMBL" id="JACCBX010000003">
    <property type="protein sequence ID" value="NYE04733.1"/>
    <property type="molecule type" value="Genomic_DNA"/>
</dbReference>
<organism evidence="2 3">
    <name type="scientific">Neobacillus niacini</name>
    <dbReference type="NCBI Taxonomy" id="86668"/>
    <lineage>
        <taxon>Bacteria</taxon>
        <taxon>Bacillati</taxon>
        <taxon>Bacillota</taxon>
        <taxon>Bacilli</taxon>
        <taxon>Bacillales</taxon>
        <taxon>Bacillaceae</taxon>
        <taxon>Neobacillus</taxon>
    </lineage>
</organism>
<dbReference type="Pfam" id="PF08378">
    <property type="entry name" value="NERD"/>
    <property type="match status" value="1"/>
</dbReference>
<sequence length="229" mass="26982">MDSFIISQGIHFPCEIKNFEGDYYYKPDQFFTMNHTEIQNPLDQIKRSDTLLRQVFQKKKYSITIKSNVFFVNSAFTLYQAPLEKPILYPTQLTRYFEELNARSSILNDNHYKLADELVKEHKPSSPYTRVPPYTYENLKKGLICGSCYSYEILPGENVLICNTCGRQEKVEDAILRSVRELQLLFPDIKITTNLVFEWCKVIGSKKQIRRVLKKNYTKIGNRHCTYYI</sequence>
<evidence type="ECO:0000313" key="2">
    <source>
        <dbReference type="EMBL" id="NYE04733.1"/>
    </source>
</evidence>
<protein>
    <recommendedName>
        <fullName evidence="1">NERD domain-containing protein</fullName>
    </recommendedName>
</protein>
<dbReference type="PROSITE" id="PS50965">
    <property type="entry name" value="NERD"/>
    <property type="match status" value="1"/>
</dbReference>
<comment type="caution">
    <text evidence="2">The sequence shown here is derived from an EMBL/GenBank/DDBJ whole genome shotgun (WGS) entry which is preliminary data.</text>
</comment>
<name>A0A852T7U8_9BACI</name>
<evidence type="ECO:0000259" key="1">
    <source>
        <dbReference type="PROSITE" id="PS50965"/>
    </source>
</evidence>
<dbReference type="Proteomes" id="UP000548423">
    <property type="component" value="Unassembled WGS sequence"/>
</dbReference>
<dbReference type="AlphaFoldDB" id="A0A852T7U8"/>
<gene>
    <name evidence="2" type="ORF">F4694_001482</name>
</gene>
<feature type="domain" description="NERD" evidence="1">
    <location>
        <begin position="1"/>
        <end position="75"/>
    </location>
</feature>
<proteinExistence type="predicted"/>
<evidence type="ECO:0000313" key="3">
    <source>
        <dbReference type="Proteomes" id="UP000548423"/>
    </source>
</evidence>
<reference evidence="3" key="2">
    <citation type="submission" date="2020-08" db="EMBL/GenBank/DDBJ databases">
        <title>The Agave Microbiome: Exploring the role of microbial communities in plant adaptations to desert environments.</title>
        <authorList>
            <person name="Partida-Martinez L.P."/>
        </authorList>
    </citation>
    <scope>NUCLEOTIDE SEQUENCE [LARGE SCALE GENOMIC DNA]</scope>
    <source>
        <strain evidence="3">AT2.8</strain>
    </source>
</reference>
<accession>A0A852T7U8</accession>
<dbReference type="InterPro" id="IPR011528">
    <property type="entry name" value="NERD"/>
</dbReference>
<reference evidence="3" key="1">
    <citation type="submission" date="2020-07" db="EMBL/GenBank/DDBJ databases">
        <authorList>
            <person name="Partida-Martinez L."/>
            <person name="Huntemann M."/>
            <person name="Clum A."/>
            <person name="Wang J."/>
            <person name="Palaniappan K."/>
            <person name="Ritter S."/>
            <person name="Chen I.-M."/>
            <person name="Stamatis D."/>
            <person name="Reddy T."/>
            <person name="O'Malley R."/>
            <person name="Daum C."/>
            <person name="Shapiro N."/>
            <person name="Ivanova N."/>
            <person name="Kyrpides N."/>
            <person name="Woyke T."/>
        </authorList>
    </citation>
    <scope>NUCLEOTIDE SEQUENCE [LARGE SCALE GENOMIC DNA]</scope>
    <source>
        <strain evidence="3">AT2.8</strain>
    </source>
</reference>